<keyword evidence="1" id="KW-1133">Transmembrane helix</keyword>
<evidence type="ECO:0000313" key="3">
    <source>
        <dbReference type="Proteomes" id="UP000294843"/>
    </source>
</evidence>
<protein>
    <submittedName>
        <fullName evidence="2">Uncharacterized protein</fullName>
    </submittedName>
</protein>
<keyword evidence="1" id="KW-0812">Transmembrane</keyword>
<gene>
    <name evidence="2" type="ORF">ERX55_05055</name>
</gene>
<dbReference type="AlphaFoldDB" id="A0A4R6C0G3"/>
<feature type="transmembrane region" description="Helical" evidence="1">
    <location>
        <begin position="31"/>
        <end position="49"/>
    </location>
</feature>
<comment type="caution">
    <text evidence="2">The sequence shown here is derived from an EMBL/GenBank/DDBJ whole genome shotgun (WGS) entry which is preliminary data.</text>
</comment>
<sequence length="121" mass="13567">MKKSLHKLELGYLLPVAFIAAYADFKWGTVLGYTFSIIYTVALACLLLVQKRDIAVIRGNIISMILSIILCIIFINGQDNGYFKPFGPTGFMVFLTVVFTILQFVIGKIVAKVRRNNDQTT</sequence>
<organism evidence="2 3">
    <name type="scientific">Macrococcus bovicus</name>
    <dbReference type="NCBI Taxonomy" id="69968"/>
    <lineage>
        <taxon>Bacteria</taxon>
        <taxon>Bacillati</taxon>
        <taxon>Bacillota</taxon>
        <taxon>Bacilli</taxon>
        <taxon>Bacillales</taxon>
        <taxon>Staphylococcaceae</taxon>
        <taxon>Macrococcus</taxon>
    </lineage>
</organism>
<dbReference type="RefSeq" id="WP_133451499.1">
    <property type="nucleotide sequence ID" value="NZ_SCWF01000004.1"/>
</dbReference>
<dbReference type="Proteomes" id="UP000294843">
    <property type="component" value="Unassembled WGS sequence"/>
</dbReference>
<name>A0A4R6C0G3_9STAP</name>
<keyword evidence="3" id="KW-1185">Reference proteome</keyword>
<keyword evidence="1" id="KW-0472">Membrane</keyword>
<dbReference type="EMBL" id="SCWF01000004">
    <property type="protein sequence ID" value="TDM14312.1"/>
    <property type="molecule type" value="Genomic_DNA"/>
</dbReference>
<reference evidence="2 3" key="1">
    <citation type="submission" date="2019-01" db="EMBL/GenBank/DDBJ databases">
        <title>Draft genome sequences of the type strains of six Macrococcus species.</title>
        <authorList>
            <person name="Mazhar S."/>
            <person name="Altermann E."/>
            <person name="Hill C."/>
            <person name="Mcauliffe O."/>
        </authorList>
    </citation>
    <scope>NUCLEOTIDE SEQUENCE [LARGE SCALE GENOMIC DNA]</scope>
    <source>
        <strain evidence="2 3">ATCC 51825</strain>
    </source>
</reference>
<accession>A0A4R6C0G3</accession>
<evidence type="ECO:0000256" key="1">
    <source>
        <dbReference type="SAM" id="Phobius"/>
    </source>
</evidence>
<feature type="transmembrane region" description="Helical" evidence="1">
    <location>
        <begin position="90"/>
        <end position="111"/>
    </location>
</feature>
<evidence type="ECO:0000313" key="2">
    <source>
        <dbReference type="EMBL" id="TDM14312.1"/>
    </source>
</evidence>
<feature type="transmembrane region" description="Helical" evidence="1">
    <location>
        <begin position="61"/>
        <end position="78"/>
    </location>
</feature>
<proteinExistence type="predicted"/>